<dbReference type="PANTHER" id="PTHR45138:SF9">
    <property type="entry name" value="DIGUANYLATE CYCLASE DGCM-RELATED"/>
    <property type="match status" value="1"/>
</dbReference>
<dbReference type="GO" id="GO:0005886">
    <property type="term" value="C:plasma membrane"/>
    <property type="evidence" value="ECO:0007669"/>
    <property type="project" value="TreeGrafter"/>
</dbReference>
<dbReference type="NCBIfam" id="TIGR00254">
    <property type="entry name" value="GGDEF"/>
    <property type="match status" value="1"/>
</dbReference>
<dbReference type="FunFam" id="3.30.70.270:FF:000001">
    <property type="entry name" value="Diguanylate cyclase domain protein"/>
    <property type="match status" value="1"/>
</dbReference>
<dbReference type="Gene3D" id="3.30.70.270">
    <property type="match status" value="1"/>
</dbReference>
<evidence type="ECO:0000313" key="3">
    <source>
        <dbReference type="Proteomes" id="UP000245697"/>
    </source>
</evidence>
<dbReference type="InterPro" id="IPR050469">
    <property type="entry name" value="Diguanylate_Cyclase"/>
</dbReference>
<dbReference type="InterPro" id="IPR000160">
    <property type="entry name" value="GGDEF_dom"/>
</dbReference>
<dbReference type="EMBL" id="QGGR01000054">
    <property type="protein sequence ID" value="PWK27493.1"/>
    <property type="molecule type" value="Genomic_DNA"/>
</dbReference>
<dbReference type="CDD" id="cd01949">
    <property type="entry name" value="GGDEF"/>
    <property type="match status" value="1"/>
</dbReference>
<dbReference type="Pfam" id="PF00990">
    <property type="entry name" value="GGDEF"/>
    <property type="match status" value="1"/>
</dbReference>
<dbReference type="InterPro" id="IPR043128">
    <property type="entry name" value="Rev_trsase/Diguanyl_cyclase"/>
</dbReference>
<dbReference type="SMART" id="SM00267">
    <property type="entry name" value="GGDEF"/>
    <property type="match status" value="1"/>
</dbReference>
<dbReference type="GO" id="GO:0052621">
    <property type="term" value="F:diguanylate cyclase activity"/>
    <property type="evidence" value="ECO:0007669"/>
    <property type="project" value="TreeGrafter"/>
</dbReference>
<dbReference type="AlphaFoldDB" id="A0A316ECX9"/>
<dbReference type="SUPFAM" id="SSF55073">
    <property type="entry name" value="Nucleotide cyclase"/>
    <property type="match status" value="1"/>
</dbReference>
<feature type="domain" description="GGDEF" evidence="1">
    <location>
        <begin position="398"/>
        <end position="531"/>
    </location>
</feature>
<evidence type="ECO:0000313" key="2">
    <source>
        <dbReference type="EMBL" id="PWK27493.1"/>
    </source>
</evidence>
<reference evidence="2 3" key="1">
    <citation type="submission" date="2018-05" db="EMBL/GenBank/DDBJ databases">
        <title>Genomic Encyclopedia of Archaeal and Bacterial Type Strains, Phase II (KMG-II): from individual species to whole genera.</title>
        <authorList>
            <person name="Goeker M."/>
        </authorList>
    </citation>
    <scope>NUCLEOTIDE SEQUENCE [LARGE SCALE GENOMIC DNA]</scope>
    <source>
        <strain evidence="2 3">DSM 45184</strain>
    </source>
</reference>
<dbReference type="PROSITE" id="PS50887">
    <property type="entry name" value="GGDEF"/>
    <property type="match status" value="1"/>
</dbReference>
<evidence type="ECO:0000259" key="1">
    <source>
        <dbReference type="PROSITE" id="PS50887"/>
    </source>
</evidence>
<dbReference type="PANTHER" id="PTHR45138">
    <property type="entry name" value="REGULATORY COMPONENTS OF SENSORY TRANSDUCTION SYSTEM"/>
    <property type="match status" value="1"/>
</dbReference>
<dbReference type="InterPro" id="IPR011990">
    <property type="entry name" value="TPR-like_helical_dom_sf"/>
</dbReference>
<keyword evidence="3" id="KW-1185">Reference proteome</keyword>
<gene>
    <name evidence="2" type="ORF">BC793_15411</name>
</gene>
<protein>
    <submittedName>
        <fullName evidence="2">Diguanylate cyclase (GGDEF)-like protein</fullName>
    </submittedName>
</protein>
<dbReference type="InterPro" id="IPR029787">
    <property type="entry name" value="Nucleotide_cyclase"/>
</dbReference>
<sequence>MPIPSGSMTSAPGRAAELDVPALNAELDEMEEGIGSDIEAATARAGRLIETSTALGCAEAYWRAVLLRADLTERQGDLAGAAAAVQEVRRWAAEQGSRRLLSRAHRLLGRIARNTGDLAGSLDHMLKCVAAFSADTPPSERISALIGLADSFADIGSMPAARDQFERAYRTAAELGLLERQLTALNNYAYSEYEAGEPHRAHEVLQRLQALAARHGRPLDAAELDTIARVHLDLGNLLEAEAAADEAVARFAQDGMMEADSQASYMLTSGMVRHRRGDLESAQHALNESEALCREHGLGLLLAEVMGEQAALYATLGQFEKAYHRQCEAQAAERRQSSADREAQIRHAQVLYEVADVRQQAESFRDEARRDALTGLRNRRFIDERLPELLIRQVPAGSPLVVALLDLDHFKRINDTFSHQAGDAVLSTVAGLLVQVPLGATGFAARLGGEEFLLVLTDSSVPEAIMKLEDLRQRVAAHDWTAVTGDVPVTISIGVTAASAGSTVVGLLAHADSALYGAKAAGRNRVHVEENLDITERRNRRMPLAPKGDPA</sequence>
<comment type="caution">
    <text evidence="2">The sequence shown here is derived from an EMBL/GenBank/DDBJ whole genome shotgun (WGS) entry which is preliminary data.</text>
</comment>
<dbReference type="OrthoDB" id="23692at2"/>
<organism evidence="2 3">
    <name type="scientific">Actinoplanes xinjiangensis</name>
    <dbReference type="NCBI Taxonomy" id="512350"/>
    <lineage>
        <taxon>Bacteria</taxon>
        <taxon>Bacillati</taxon>
        <taxon>Actinomycetota</taxon>
        <taxon>Actinomycetes</taxon>
        <taxon>Micromonosporales</taxon>
        <taxon>Micromonosporaceae</taxon>
        <taxon>Actinoplanes</taxon>
    </lineage>
</organism>
<dbReference type="Gene3D" id="1.25.40.10">
    <property type="entry name" value="Tetratricopeptide repeat domain"/>
    <property type="match status" value="2"/>
</dbReference>
<accession>A0A316ECX9</accession>
<proteinExistence type="predicted"/>
<dbReference type="Proteomes" id="UP000245697">
    <property type="component" value="Unassembled WGS sequence"/>
</dbReference>
<dbReference type="RefSeq" id="WP_146246792.1">
    <property type="nucleotide sequence ID" value="NZ_QGGR01000054.1"/>
</dbReference>
<name>A0A316ECX9_9ACTN</name>
<dbReference type="GO" id="GO:1902201">
    <property type="term" value="P:negative regulation of bacterial-type flagellum-dependent cell motility"/>
    <property type="evidence" value="ECO:0007669"/>
    <property type="project" value="TreeGrafter"/>
</dbReference>
<dbReference type="SUPFAM" id="SSF48452">
    <property type="entry name" value="TPR-like"/>
    <property type="match status" value="2"/>
</dbReference>
<dbReference type="GO" id="GO:0043709">
    <property type="term" value="P:cell adhesion involved in single-species biofilm formation"/>
    <property type="evidence" value="ECO:0007669"/>
    <property type="project" value="TreeGrafter"/>
</dbReference>